<dbReference type="EMBL" id="JAGYWB010000002">
    <property type="protein sequence ID" value="KAI0529271.1"/>
    <property type="molecule type" value="Genomic_DNA"/>
</dbReference>
<gene>
    <name evidence="2" type="ORF">KFK09_001818</name>
</gene>
<accession>A0A8T3CBC4</accession>
<dbReference type="AlphaFoldDB" id="A0A8T3CBC4"/>
<keyword evidence="1" id="KW-0812">Transmembrane</keyword>
<organism evidence="2 3">
    <name type="scientific">Dendrobium nobile</name>
    <name type="common">Orchid</name>
    <dbReference type="NCBI Taxonomy" id="94219"/>
    <lineage>
        <taxon>Eukaryota</taxon>
        <taxon>Viridiplantae</taxon>
        <taxon>Streptophyta</taxon>
        <taxon>Embryophyta</taxon>
        <taxon>Tracheophyta</taxon>
        <taxon>Spermatophyta</taxon>
        <taxon>Magnoliopsida</taxon>
        <taxon>Liliopsida</taxon>
        <taxon>Asparagales</taxon>
        <taxon>Orchidaceae</taxon>
        <taxon>Epidendroideae</taxon>
        <taxon>Malaxideae</taxon>
        <taxon>Dendrobiinae</taxon>
        <taxon>Dendrobium</taxon>
    </lineage>
</organism>
<comment type="caution">
    <text evidence="2">The sequence shown here is derived from an EMBL/GenBank/DDBJ whole genome shotgun (WGS) entry which is preliminary data.</text>
</comment>
<evidence type="ECO:0000313" key="2">
    <source>
        <dbReference type="EMBL" id="KAI0529271.1"/>
    </source>
</evidence>
<feature type="transmembrane region" description="Helical" evidence="1">
    <location>
        <begin position="112"/>
        <end position="129"/>
    </location>
</feature>
<reference evidence="2" key="1">
    <citation type="journal article" date="2022" name="Front. Genet.">
        <title>Chromosome-Scale Assembly of the Dendrobium nobile Genome Provides Insights Into the Molecular Mechanism of the Biosynthesis of the Medicinal Active Ingredient of Dendrobium.</title>
        <authorList>
            <person name="Xu Q."/>
            <person name="Niu S.-C."/>
            <person name="Li K.-L."/>
            <person name="Zheng P.-J."/>
            <person name="Zhang X.-J."/>
            <person name="Jia Y."/>
            <person name="Liu Y."/>
            <person name="Niu Y.-X."/>
            <person name="Yu L.-H."/>
            <person name="Chen D.-F."/>
            <person name="Zhang G.-Q."/>
        </authorList>
    </citation>
    <scope>NUCLEOTIDE SEQUENCE</scope>
    <source>
        <tissue evidence="2">Leaf</tissue>
    </source>
</reference>
<dbReference type="Proteomes" id="UP000829196">
    <property type="component" value="Unassembled WGS sequence"/>
</dbReference>
<protein>
    <submittedName>
        <fullName evidence="2">Uncharacterized protein</fullName>
    </submittedName>
</protein>
<proteinExistence type="predicted"/>
<sequence length="131" mass="15205">MLYLMLPVKFGFFWKDFVRVDIIGNFNQVMYCNIGSSNLQCFASFVYDISSLYTRKILWDQKIQFHSICNLPWLVKGDFNTIGNPFERIGGSLPIYHSMVDFSSMIMDYNHIDIGLYVIILFGIVGIYGKD</sequence>
<name>A0A8T3CBC4_DENNO</name>
<keyword evidence="1" id="KW-0472">Membrane</keyword>
<evidence type="ECO:0000313" key="3">
    <source>
        <dbReference type="Proteomes" id="UP000829196"/>
    </source>
</evidence>
<keyword evidence="3" id="KW-1185">Reference proteome</keyword>
<keyword evidence="1" id="KW-1133">Transmembrane helix</keyword>
<evidence type="ECO:0000256" key="1">
    <source>
        <dbReference type="SAM" id="Phobius"/>
    </source>
</evidence>